<dbReference type="InterPro" id="IPR036928">
    <property type="entry name" value="AS_sf"/>
</dbReference>
<dbReference type="SUPFAM" id="SSF75304">
    <property type="entry name" value="Amidase signature (AS) enzymes"/>
    <property type="match status" value="1"/>
</dbReference>
<dbReference type="EMBL" id="JBFXLU010000005">
    <property type="protein sequence ID" value="KAL2857164.1"/>
    <property type="molecule type" value="Genomic_DNA"/>
</dbReference>
<proteinExistence type="predicted"/>
<sequence length="109" mass="11950">MMAGLTIAAGSYAFENMAASHDTFTVQQLRSGGASTIGKINMPPMVNGGMQCGLYSRAESSYDKAFLIAAYALGASNGAGTRQWRVWLCFPWETRHCLQVGLWFLTMDW</sequence>
<reference evidence="1 2" key="1">
    <citation type="submission" date="2024-07" db="EMBL/GenBank/DDBJ databases">
        <title>Section-level genome sequencing and comparative genomics of Aspergillus sections Usti and Cavernicolus.</title>
        <authorList>
            <consortium name="Lawrence Berkeley National Laboratory"/>
            <person name="Nybo J.L."/>
            <person name="Vesth T.C."/>
            <person name="Theobald S."/>
            <person name="Frisvad J.C."/>
            <person name="Larsen T.O."/>
            <person name="Kjaerboelling I."/>
            <person name="Rothschild-Mancinelli K."/>
            <person name="Lyhne E.K."/>
            <person name="Kogle M.E."/>
            <person name="Barry K."/>
            <person name="Clum A."/>
            <person name="Na H."/>
            <person name="Ledsgaard L."/>
            <person name="Lin J."/>
            <person name="Lipzen A."/>
            <person name="Kuo A."/>
            <person name="Riley R."/>
            <person name="Mondo S."/>
            <person name="Labutti K."/>
            <person name="Haridas S."/>
            <person name="Pangalinan J."/>
            <person name="Salamov A.A."/>
            <person name="Simmons B.A."/>
            <person name="Magnuson J.K."/>
            <person name="Chen J."/>
            <person name="Drula E."/>
            <person name="Henrissat B."/>
            <person name="Wiebenga A."/>
            <person name="Lubbers R.J."/>
            <person name="Gomes A.C."/>
            <person name="Makela M.R."/>
            <person name="Stajich J."/>
            <person name="Grigoriev I.V."/>
            <person name="Mortensen U.H."/>
            <person name="De Vries R.P."/>
            <person name="Baker S.E."/>
            <person name="Andersen M.R."/>
        </authorList>
    </citation>
    <scope>NUCLEOTIDE SEQUENCE [LARGE SCALE GENOMIC DNA]</scope>
    <source>
        <strain evidence="1 2">CBS 123904</strain>
    </source>
</reference>
<gene>
    <name evidence="1" type="ORF">BJY01DRAFT_202902</name>
</gene>
<dbReference type="Proteomes" id="UP001610446">
    <property type="component" value="Unassembled WGS sequence"/>
</dbReference>
<name>A0ABR4KY27_9EURO</name>
<dbReference type="Gene3D" id="3.90.1300.10">
    <property type="entry name" value="Amidase signature (AS) domain"/>
    <property type="match status" value="1"/>
</dbReference>
<protein>
    <submittedName>
        <fullName evidence="1">Uncharacterized protein</fullName>
    </submittedName>
</protein>
<organism evidence="1 2">
    <name type="scientific">Aspergillus pseudoustus</name>
    <dbReference type="NCBI Taxonomy" id="1810923"/>
    <lineage>
        <taxon>Eukaryota</taxon>
        <taxon>Fungi</taxon>
        <taxon>Dikarya</taxon>
        <taxon>Ascomycota</taxon>
        <taxon>Pezizomycotina</taxon>
        <taxon>Eurotiomycetes</taxon>
        <taxon>Eurotiomycetidae</taxon>
        <taxon>Eurotiales</taxon>
        <taxon>Aspergillaceae</taxon>
        <taxon>Aspergillus</taxon>
        <taxon>Aspergillus subgen. Nidulantes</taxon>
    </lineage>
</organism>
<accession>A0ABR4KY27</accession>
<keyword evidence="2" id="KW-1185">Reference proteome</keyword>
<comment type="caution">
    <text evidence="1">The sequence shown here is derived from an EMBL/GenBank/DDBJ whole genome shotgun (WGS) entry which is preliminary data.</text>
</comment>
<evidence type="ECO:0000313" key="1">
    <source>
        <dbReference type="EMBL" id="KAL2857164.1"/>
    </source>
</evidence>
<evidence type="ECO:0000313" key="2">
    <source>
        <dbReference type="Proteomes" id="UP001610446"/>
    </source>
</evidence>